<evidence type="ECO:0000313" key="2">
    <source>
        <dbReference type="Proteomes" id="UP000286134"/>
    </source>
</evidence>
<reference evidence="1 2" key="1">
    <citation type="journal article" date="2018" name="BMC Genomics">
        <title>Comparative genome analyses reveal sequence features reflecting distinct modes of host-adaptation between dicot and monocot powdery mildew.</title>
        <authorList>
            <person name="Wu Y."/>
            <person name="Ma X."/>
            <person name="Pan Z."/>
            <person name="Kale S.D."/>
            <person name="Song Y."/>
            <person name="King H."/>
            <person name="Zhang Q."/>
            <person name="Presley C."/>
            <person name="Deng X."/>
            <person name="Wei C.I."/>
            <person name="Xiao S."/>
        </authorList>
    </citation>
    <scope>NUCLEOTIDE SEQUENCE [LARGE SCALE GENOMIC DNA]</scope>
    <source>
        <strain evidence="1">UMSG2</strain>
    </source>
</reference>
<name>A0A420HSK6_9PEZI</name>
<protein>
    <submittedName>
        <fullName evidence="1">Uncharacterized protein</fullName>
    </submittedName>
</protein>
<keyword evidence="2" id="KW-1185">Reference proteome</keyword>
<proteinExistence type="predicted"/>
<evidence type="ECO:0000313" key="1">
    <source>
        <dbReference type="EMBL" id="RKF60431.1"/>
    </source>
</evidence>
<sequence>MTSYILVKKAEYRISKRRIIINLFDDLGIFLLGKPLSNLLQLGYKLSNTLRKIDIALFALAVSFLGIGDMNSE</sequence>
<dbReference type="EMBL" id="MCFK01005112">
    <property type="protein sequence ID" value="RKF60431.1"/>
    <property type="molecule type" value="Genomic_DNA"/>
</dbReference>
<organism evidence="1 2">
    <name type="scientific">Erysiphe neolycopersici</name>
    <dbReference type="NCBI Taxonomy" id="212602"/>
    <lineage>
        <taxon>Eukaryota</taxon>
        <taxon>Fungi</taxon>
        <taxon>Dikarya</taxon>
        <taxon>Ascomycota</taxon>
        <taxon>Pezizomycotina</taxon>
        <taxon>Leotiomycetes</taxon>
        <taxon>Erysiphales</taxon>
        <taxon>Erysiphaceae</taxon>
        <taxon>Erysiphe</taxon>
    </lineage>
</organism>
<dbReference type="OrthoDB" id="10352524at2759"/>
<accession>A0A420HSK6</accession>
<gene>
    <name evidence="1" type="ORF">OnM2_051040</name>
</gene>
<dbReference type="Proteomes" id="UP000286134">
    <property type="component" value="Unassembled WGS sequence"/>
</dbReference>
<dbReference type="AlphaFoldDB" id="A0A420HSK6"/>
<comment type="caution">
    <text evidence="1">The sequence shown here is derived from an EMBL/GenBank/DDBJ whole genome shotgun (WGS) entry which is preliminary data.</text>
</comment>